<evidence type="ECO:0000256" key="9">
    <source>
        <dbReference type="ARBA" id="ARBA00023295"/>
    </source>
</evidence>
<evidence type="ECO:0000256" key="3">
    <source>
        <dbReference type="ARBA" id="ARBA00012733"/>
    </source>
</evidence>
<evidence type="ECO:0000256" key="7">
    <source>
        <dbReference type="ARBA" id="ARBA00023098"/>
    </source>
</evidence>
<dbReference type="GeneID" id="109306902"/>
<dbReference type="GO" id="GO:0004308">
    <property type="term" value="F:exo-alpha-sialidase activity"/>
    <property type="evidence" value="ECO:0007669"/>
    <property type="project" value="UniProtKB-EC"/>
</dbReference>
<dbReference type="GO" id="GO:0055038">
    <property type="term" value="C:recycling endosome membrane"/>
    <property type="evidence" value="ECO:0007669"/>
    <property type="project" value="Ensembl"/>
</dbReference>
<reference evidence="12" key="1">
    <citation type="submission" date="2025-08" db="UniProtKB">
        <authorList>
            <consortium name="Ensembl"/>
        </authorList>
    </citation>
    <scope>IDENTIFICATION</scope>
</reference>
<dbReference type="InterPro" id="IPR026856">
    <property type="entry name" value="Sialidase_fam"/>
</dbReference>
<dbReference type="OMA" id="ECGIKRE"/>
<dbReference type="Proteomes" id="UP000594220">
    <property type="component" value="Unplaced"/>
</dbReference>
<dbReference type="OrthoDB" id="2739686at2759"/>
<comment type="similarity">
    <text evidence="2">Belongs to the glycosyl hydrolase 33 family.</text>
</comment>
<evidence type="ECO:0000259" key="11">
    <source>
        <dbReference type="Pfam" id="PF13088"/>
    </source>
</evidence>
<dbReference type="FunFam" id="2.120.10.10:FF:000002">
    <property type="entry name" value="Neuraminidase 3"/>
    <property type="match status" value="1"/>
</dbReference>
<dbReference type="GO" id="GO:0005765">
    <property type="term" value="C:lysosomal membrane"/>
    <property type="evidence" value="ECO:0007669"/>
    <property type="project" value="Ensembl"/>
</dbReference>
<evidence type="ECO:0000256" key="10">
    <source>
        <dbReference type="SAM" id="MobiDB-lite"/>
    </source>
</evidence>
<keyword evidence="7" id="KW-0443">Lipid metabolism</keyword>
<dbReference type="Gene3D" id="2.120.10.10">
    <property type="match status" value="1"/>
</dbReference>
<organism evidence="12 13">
    <name type="scientific">Crocodylus porosus</name>
    <name type="common">Saltwater crocodile</name>
    <name type="synonym">Estuarine crocodile</name>
    <dbReference type="NCBI Taxonomy" id="8502"/>
    <lineage>
        <taxon>Eukaryota</taxon>
        <taxon>Metazoa</taxon>
        <taxon>Chordata</taxon>
        <taxon>Craniata</taxon>
        <taxon>Vertebrata</taxon>
        <taxon>Euteleostomi</taxon>
        <taxon>Archelosauria</taxon>
        <taxon>Archosauria</taxon>
        <taxon>Crocodylia</taxon>
        <taxon>Longirostres</taxon>
        <taxon>Crocodylidae</taxon>
        <taxon>Crocodylus</taxon>
    </lineage>
</organism>
<dbReference type="InterPro" id="IPR011040">
    <property type="entry name" value="Sialidase"/>
</dbReference>
<evidence type="ECO:0000256" key="8">
    <source>
        <dbReference type="ARBA" id="ARBA00023277"/>
    </source>
</evidence>
<dbReference type="CDD" id="cd15482">
    <property type="entry name" value="Sialidase_non-viral"/>
    <property type="match status" value="1"/>
</dbReference>
<keyword evidence="13" id="KW-1185">Reference proteome</keyword>
<evidence type="ECO:0000256" key="6">
    <source>
        <dbReference type="ARBA" id="ARBA00022963"/>
    </source>
</evidence>
<dbReference type="InterPro" id="IPR036278">
    <property type="entry name" value="Sialidase_sf"/>
</dbReference>
<dbReference type="GeneTree" id="ENSGT00950000182944"/>
<dbReference type="GO" id="GO:0006689">
    <property type="term" value="P:ganglioside catabolic process"/>
    <property type="evidence" value="ECO:0007669"/>
    <property type="project" value="Ensembl"/>
</dbReference>
<feature type="domain" description="Sialidase" evidence="11">
    <location>
        <begin position="38"/>
        <end position="378"/>
    </location>
</feature>
<reference evidence="12" key="2">
    <citation type="submission" date="2025-09" db="UniProtKB">
        <authorList>
            <consortium name="Ensembl"/>
        </authorList>
    </citation>
    <scope>IDENTIFICATION</scope>
</reference>
<keyword evidence="5" id="KW-0378">Hydrolase</keyword>
<keyword evidence="6" id="KW-0442">Lipid degradation</keyword>
<dbReference type="Pfam" id="PF13088">
    <property type="entry name" value="BNR_2"/>
    <property type="match status" value="1"/>
</dbReference>
<evidence type="ECO:0000256" key="4">
    <source>
        <dbReference type="ARBA" id="ARBA00022737"/>
    </source>
</evidence>
<dbReference type="GO" id="GO:0005886">
    <property type="term" value="C:plasma membrane"/>
    <property type="evidence" value="ECO:0007669"/>
    <property type="project" value="Ensembl"/>
</dbReference>
<evidence type="ECO:0000256" key="5">
    <source>
        <dbReference type="ARBA" id="ARBA00022801"/>
    </source>
</evidence>
<dbReference type="CTD" id="10825"/>
<dbReference type="GO" id="GO:0031901">
    <property type="term" value="C:early endosome membrane"/>
    <property type="evidence" value="ECO:0007669"/>
    <property type="project" value="Ensembl"/>
</dbReference>
<dbReference type="GO" id="GO:0045742">
    <property type="term" value="P:positive regulation of epidermal growth factor receptor signaling pathway"/>
    <property type="evidence" value="ECO:0007669"/>
    <property type="project" value="Ensembl"/>
</dbReference>
<keyword evidence="4" id="KW-0677">Repeat</keyword>
<evidence type="ECO:0000313" key="12">
    <source>
        <dbReference type="Ensembl" id="ENSCPRP00005025390.1"/>
    </source>
</evidence>
<gene>
    <name evidence="12" type="primary">NEU3</name>
</gene>
<name>A0A7M4FI03_CROPO</name>
<dbReference type="RefSeq" id="XP_019386093.1">
    <property type="nucleotide sequence ID" value="XM_019530548.1"/>
</dbReference>
<sequence length="491" mass="54185">MPRAPANTRRQVLFWPEAQRGMTYRIPALLYLPRTHTFLAFAEQRCSVKDEDAKCLVLRRGWKQGASVKWGPIETLTAAVLPDHRTMNPCPVYEQDSGTVFLFFICVRQHVTEWHQIHTGRNATRLCNVASRDGGQTWSPLTDLTEQVIGEDLKKWATFAVGPGHGVQLSSGRLVIPAYTYYIHTRCCGIPVSCFTTPHSLIFYSDDRGRKWHKGKLLKGKSTVECEVAEVRDPDRGPVLYCNARTPGKCRVVAFSRDRGVDFARPSRCTELREPPHGCQGSVVSFSPTEEPAAVDGVEGTGPDVGEKTCLARCGNASSTTCHGATSWLVYSHPTSSRRRVNLGIYLNKTPLETNSWESPWVLYQGPCGYSDLAVCEESPPLFGCLFECGVVCPCEQIAFQLFTQQELESRGRSSSSEQQPETKMDVDQTGPYPRQEELPKALHLGATGVIETTTPALPESISLSTSGQLSGEPSLRTPHAPAGAQPFRPS</sequence>
<dbReference type="GO" id="GO:1900186">
    <property type="term" value="P:negative regulation of clathrin-dependent endocytosis"/>
    <property type="evidence" value="ECO:0007669"/>
    <property type="project" value="Ensembl"/>
</dbReference>
<dbReference type="PANTHER" id="PTHR10628">
    <property type="entry name" value="SIALIDASE"/>
    <property type="match status" value="1"/>
</dbReference>
<evidence type="ECO:0000256" key="2">
    <source>
        <dbReference type="ARBA" id="ARBA00009348"/>
    </source>
</evidence>
<accession>A0A7M4FI03</accession>
<keyword evidence="8" id="KW-0119">Carbohydrate metabolism</keyword>
<dbReference type="AlphaFoldDB" id="A0A7M4FI03"/>
<dbReference type="EC" id="3.2.1.18" evidence="3"/>
<evidence type="ECO:0000313" key="13">
    <source>
        <dbReference type="Proteomes" id="UP000594220"/>
    </source>
</evidence>
<keyword evidence="9" id="KW-0326">Glycosidase</keyword>
<feature type="region of interest" description="Disordered" evidence="10">
    <location>
        <begin position="410"/>
        <end position="491"/>
    </location>
</feature>
<dbReference type="GO" id="GO:0009313">
    <property type="term" value="P:oligosaccharide catabolic process"/>
    <property type="evidence" value="ECO:0007669"/>
    <property type="project" value="Ensembl"/>
</dbReference>
<protein>
    <recommendedName>
        <fullName evidence="3">exo-alpha-sialidase</fullName>
        <ecNumber evidence="3">3.2.1.18</ecNumber>
    </recommendedName>
</protein>
<dbReference type="SUPFAM" id="SSF50939">
    <property type="entry name" value="Sialidases"/>
    <property type="match status" value="1"/>
</dbReference>
<evidence type="ECO:0000256" key="1">
    <source>
        <dbReference type="ARBA" id="ARBA00000427"/>
    </source>
</evidence>
<dbReference type="KEGG" id="cpoo:109306902"/>
<dbReference type="Ensembl" id="ENSCPRT00005029646.1">
    <property type="protein sequence ID" value="ENSCPRP00005025390.1"/>
    <property type="gene ID" value="ENSCPRG00005017614.1"/>
</dbReference>
<feature type="compositionally biased region" description="Polar residues" evidence="10">
    <location>
        <begin position="451"/>
        <end position="472"/>
    </location>
</feature>
<comment type="catalytic activity">
    <reaction evidence="1">
        <text>Hydrolysis of alpha-(2-&gt;3)-, alpha-(2-&gt;6)-, alpha-(2-&gt;8)- glycosidic linkages of terminal sialic acid residues in oligosaccharides, glycoproteins, glycolipids, colominic acid and synthetic substrates.</text>
        <dbReference type="EC" id="3.2.1.18"/>
    </reaction>
</comment>
<proteinExistence type="inferred from homology"/>
<dbReference type="PANTHER" id="PTHR10628:SF23">
    <property type="entry name" value="SIALIDASE-3"/>
    <property type="match status" value="1"/>
</dbReference>